<dbReference type="PRINTS" id="PR00019">
    <property type="entry name" value="LEURICHRPT"/>
</dbReference>
<evidence type="ECO:0000313" key="7">
    <source>
        <dbReference type="Proteomes" id="UP000245768"/>
    </source>
</evidence>
<feature type="compositionally biased region" description="Low complexity" evidence="5">
    <location>
        <begin position="575"/>
        <end position="584"/>
    </location>
</feature>
<dbReference type="Gene3D" id="3.80.10.10">
    <property type="entry name" value="Ribonuclease Inhibitor"/>
    <property type="match status" value="2"/>
</dbReference>
<feature type="region of interest" description="Disordered" evidence="5">
    <location>
        <begin position="641"/>
        <end position="765"/>
    </location>
</feature>
<dbReference type="STRING" id="215250.A0A316YPE9"/>
<dbReference type="Pfam" id="PF13855">
    <property type="entry name" value="LRR_8"/>
    <property type="match status" value="1"/>
</dbReference>
<evidence type="ECO:0000256" key="2">
    <source>
        <dbReference type="ARBA" id="ARBA00022490"/>
    </source>
</evidence>
<evidence type="ECO:0000256" key="5">
    <source>
        <dbReference type="SAM" id="MobiDB-lite"/>
    </source>
</evidence>
<organism evidence="6 7">
    <name type="scientific">Acaromyces ingoldii</name>
    <dbReference type="NCBI Taxonomy" id="215250"/>
    <lineage>
        <taxon>Eukaryota</taxon>
        <taxon>Fungi</taxon>
        <taxon>Dikarya</taxon>
        <taxon>Basidiomycota</taxon>
        <taxon>Ustilaginomycotina</taxon>
        <taxon>Exobasidiomycetes</taxon>
        <taxon>Exobasidiales</taxon>
        <taxon>Cryptobasidiaceae</taxon>
        <taxon>Acaromyces</taxon>
    </lineage>
</organism>
<evidence type="ECO:0000256" key="1">
    <source>
        <dbReference type="ARBA" id="ARBA00004496"/>
    </source>
</evidence>
<keyword evidence="7" id="KW-1185">Reference proteome</keyword>
<sequence>MDTVEGDRFVADCAKHIRANEARLSDAARTSQSLAAWANPIAWIGLGQTAPEQGTGKGKGPSAVSAMAQRPPMPLKLTSHHIYYLLIRFEGLHLSVGQLDVRIPSASRPSSYFAFVSSSAAGGGMRAKDTSDTMSISSLRSTVSAFGSMSLGAASGTFFGAEKPNPVRDVKYIYSALTKIPALRIGPSPLKLIKDFEDCPGDKSVPLEVFKNVQVLEMEDVDPRTFLGWDRLSFQLRSLSIKRSGLEDVTDILVDAVLNDCKRRRGEKVQHRVRIVHSPNDNDVDEVETDPSSSASSSPSPRDEDQAAPPPLPSLSWHFLRHLCLAENSLTFVHMAPLHALESLTSLDLSNNLLNAVPPALSLLPNLRSLNVSNNLIDSVLGIPTALPAIEALNLSHNRLESLCGLERLSTLKRIDLRNNEVYDAGEVGRLATLEGVREVYVAQNPLQEEYDDARLEVFVEFAREGLVDVHEVKLDGEVPGYFERQRIAERVPRMRRHTREETPSAEEAREPEEQASAQRQAADEEAEAVNNKATVKAVKHRPQASHTHRVTSASASSASAAHAGPSRSRLDAAGQRQRGQLDGQQRDSSIDARRRNRRVVELNSNSNSSSSIPGGEGKVKDDGAAELSDSDAIKKAALQGDTNLALGWVPSSELTRGGSGSSNGGRPRSIVVGPAKASAALGEGAQGSSLKKQEGGGEAEARLGKEKATKRANADAIKARRKDPVAAAGASGEGTGGDSSATKGSSVRTQANGGNNNNNNNDLRRRIEALKGEVGDDWLRLLSRGESVYVANEPAKEEEDEDDPEQKGAGAENMKEVH</sequence>
<evidence type="ECO:0000256" key="3">
    <source>
        <dbReference type="ARBA" id="ARBA00022614"/>
    </source>
</evidence>
<feature type="compositionally biased region" description="Basic and acidic residues" evidence="5">
    <location>
        <begin position="493"/>
        <end position="513"/>
    </location>
</feature>
<comment type="subcellular location">
    <subcellularLocation>
        <location evidence="1">Cytoplasm</location>
    </subcellularLocation>
</comment>
<feature type="compositionally biased region" description="Basic and acidic residues" evidence="5">
    <location>
        <begin position="585"/>
        <end position="594"/>
    </location>
</feature>
<dbReference type="EMBL" id="KZ819636">
    <property type="protein sequence ID" value="PWN90906.1"/>
    <property type="molecule type" value="Genomic_DNA"/>
</dbReference>
<keyword evidence="3" id="KW-0433">Leucine-rich repeat</keyword>
<dbReference type="InterPro" id="IPR001611">
    <property type="entry name" value="Leu-rich_rpt"/>
</dbReference>
<accession>A0A316YPE9</accession>
<dbReference type="GO" id="GO:0005737">
    <property type="term" value="C:cytoplasm"/>
    <property type="evidence" value="ECO:0007669"/>
    <property type="project" value="UniProtKB-SubCell"/>
</dbReference>
<feature type="compositionally biased region" description="Low complexity" evidence="5">
    <location>
        <begin position="551"/>
        <end position="568"/>
    </location>
</feature>
<keyword evidence="4" id="KW-0677">Repeat</keyword>
<evidence type="ECO:0008006" key="8">
    <source>
        <dbReference type="Google" id="ProtNLM"/>
    </source>
</evidence>
<dbReference type="PROSITE" id="PS51450">
    <property type="entry name" value="LRR"/>
    <property type="match status" value="3"/>
</dbReference>
<dbReference type="GeneID" id="37043783"/>
<feature type="compositionally biased region" description="Low complexity" evidence="5">
    <location>
        <begin position="291"/>
        <end position="300"/>
    </location>
</feature>
<dbReference type="Proteomes" id="UP000245768">
    <property type="component" value="Unassembled WGS sequence"/>
</dbReference>
<feature type="region of interest" description="Disordered" evidence="5">
    <location>
        <begin position="493"/>
        <end position="627"/>
    </location>
</feature>
<reference evidence="6 7" key="1">
    <citation type="journal article" date="2018" name="Mol. Biol. Evol.">
        <title>Broad Genomic Sampling Reveals a Smut Pathogenic Ancestry of the Fungal Clade Ustilaginomycotina.</title>
        <authorList>
            <person name="Kijpornyongpan T."/>
            <person name="Mondo S.J."/>
            <person name="Barry K."/>
            <person name="Sandor L."/>
            <person name="Lee J."/>
            <person name="Lipzen A."/>
            <person name="Pangilinan J."/>
            <person name="LaButti K."/>
            <person name="Hainaut M."/>
            <person name="Henrissat B."/>
            <person name="Grigoriev I.V."/>
            <person name="Spatafora J.W."/>
            <person name="Aime M.C."/>
        </authorList>
    </citation>
    <scope>NUCLEOTIDE SEQUENCE [LARGE SCALE GENOMIC DNA]</scope>
    <source>
        <strain evidence="6 7">MCA 4198</strain>
    </source>
</reference>
<feature type="region of interest" description="Disordered" evidence="5">
    <location>
        <begin position="48"/>
        <end position="67"/>
    </location>
</feature>
<dbReference type="OrthoDB" id="676979at2759"/>
<feature type="region of interest" description="Disordered" evidence="5">
    <location>
        <begin position="269"/>
        <end position="309"/>
    </location>
</feature>
<dbReference type="InterPro" id="IPR003591">
    <property type="entry name" value="Leu-rich_rpt_typical-subtyp"/>
</dbReference>
<dbReference type="PANTHER" id="PTHR15454:SF69">
    <property type="entry name" value="SERINE_THREONINE-PROTEIN KINASE 11-INTERACTING PROTEIN"/>
    <property type="match status" value="1"/>
</dbReference>
<feature type="compositionally biased region" description="Basic and acidic residues" evidence="5">
    <location>
        <begin position="692"/>
        <end position="714"/>
    </location>
</feature>
<dbReference type="RefSeq" id="XP_025378104.1">
    <property type="nucleotide sequence ID" value="XM_025521867.1"/>
</dbReference>
<dbReference type="SMART" id="SM00369">
    <property type="entry name" value="LRR_TYP"/>
    <property type="match status" value="3"/>
</dbReference>
<evidence type="ECO:0000313" key="6">
    <source>
        <dbReference type="EMBL" id="PWN90906.1"/>
    </source>
</evidence>
<feature type="region of interest" description="Disordered" evidence="5">
    <location>
        <begin position="786"/>
        <end position="819"/>
    </location>
</feature>
<proteinExistence type="predicted"/>
<name>A0A316YPE9_9BASI</name>
<dbReference type="SUPFAM" id="SSF52075">
    <property type="entry name" value="Outer arm dynein light chain 1"/>
    <property type="match status" value="1"/>
</dbReference>
<evidence type="ECO:0000256" key="4">
    <source>
        <dbReference type="ARBA" id="ARBA00022737"/>
    </source>
</evidence>
<gene>
    <name evidence="6" type="ORF">FA10DRAFT_267335</name>
</gene>
<keyword evidence="2" id="KW-0963">Cytoplasm</keyword>
<dbReference type="PANTHER" id="PTHR15454">
    <property type="entry name" value="NISCHARIN RELATED"/>
    <property type="match status" value="1"/>
</dbReference>
<feature type="compositionally biased region" description="Basic residues" evidence="5">
    <location>
        <begin position="538"/>
        <end position="550"/>
    </location>
</feature>
<dbReference type="FunCoup" id="A0A316YPE9">
    <property type="interactions" value="255"/>
</dbReference>
<feature type="compositionally biased region" description="Polar residues" evidence="5">
    <location>
        <begin position="743"/>
        <end position="752"/>
    </location>
</feature>
<feature type="compositionally biased region" description="Low complexity" evidence="5">
    <location>
        <begin position="602"/>
        <end position="613"/>
    </location>
</feature>
<protein>
    <recommendedName>
        <fullName evidence="8">L domain-like protein</fullName>
    </recommendedName>
</protein>
<dbReference type="AlphaFoldDB" id="A0A316YPE9"/>
<dbReference type="InterPro" id="IPR032675">
    <property type="entry name" value="LRR_dom_sf"/>
</dbReference>
<feature type="compositionally biased region" description="Low complexity" evidence="5">
    <location>
        <begin position="753"/>
        <end position="762"/>
    </location>
</feature>
<dbReference type="InParanoid" id="A0A316YPE9"/>